<reference evidence="4 5" key="1">
    <citation type="journal article" date="2019" name="Syst. Appl. Microbiol.">
        <title>New species of pathogenic Pseudomonas isolated from citrus in Tunisia: Proposal of Pseudomonas kairouanensis sp. nov. and Pseudomonas nabeulensis sp. nov.</title>
        <authorList>
            <person name="Oueslati M."/>
            <person name="Mulet M."/>
            <person name="Gomila M."/>
            <person name="Berge O."/>
            <person name="Hajlaoui M.R."/>
            <person name="Lalucat J."/>
            <person name="Sadfi-Zouaoui N."/>
            <person name="Garcia-Valdes E."/>
        </authorList>
    </citation>
    <scope>NUCLEOTIDE SEQUENCE [LARGE SCALE GENOMIC DNA]</scope>
    <source>
        <strain evidence="4 5">E10B</strain>
    </source>
</reference>
<feature type="domain" description="p-hydroxybenzoic acid efflux pump subunit AaeA-like beta-barrel" evidence="3">
    <location>
        <begin position="194"/>
        <end position="290"/>
    </location>
</feature>
<protein>
    <submittedName>
        <fullName evidence="4">Biotin/lipoyl-binding protein</fullName>
    </submittedName>
</protein>
<dbReference type="PANTHER" id="PTHR30367">
    <property type="entry name" value="P-HYDROXYBENZOIC ACID EFFLUX PUMP SUBUNIT AAEA-RELATED"/>
    <property type="match status" value="1"/>
</dbReference>
<organism evidence="4 5">
    <name type="scientific">Pseudomonas nabeulensis</name>
    <dbReference type="NCBI Taxonomy" id="2293833"/>
    <lineage>
        <taxon>Bacteria</taxon>
        <taxon>Pseudomonadati</taxon>
        <taxon>Pseudomonadota</taxon>
        <taxon>Gammaproteobacteria</taxon>
        <taxon>Pseudomonadales</taxon>
        <taxon>Pseudomonadaceae</taxon>
        <taxon>Pseudomonas</taxon>
    </lineage>
</organism>
<dbReference type="Gene3D" id="2.40.50.100">
    <property type="match status" value="1"/>
</dbReference>
<dbReference type="AlphaFoldDB" id="A0A4Z0B342"/>
<feature type="domain" description="Multidrug resistance protein MdtA-like barrel-sandwich hybrid" evidence="2">
    <location>
        <begin position="52"/>
        <end position="189"/>
    </location>
</feature>
<dbReference type="InterPro" id="IPR058625">
    <property type="entry name" value="MdtA-like_BSH"/>
</dbReference>
<sequence length="311" mass="33933">MSKANVPSLLKPAAKAMLTLLIVIAAAILVSELWRAYVVALWTRDGRVSAQVVRIAPEVSGTVVDVAVTDDQQVKRGDVLYRIDPARFQLAIAQAEAELAGASATLQQKIEDAKRRRGMDDLVPGEDIQRANRAVAIARAEQRRAQVALDAARLDLDRTVLRAPSDGYVTHVRLNQGDYAVAGQQNIALLKANSFWITGYFEETKLRGIRPGAAAQIRLMGFDDLIQGHVASIGRGITDPNQQADAQGLPHVEPSFSWVRLAQRIPVRIEIDQVPAHVVLAVGMTGSIEISQQGNDAVPKGRLITLLHRWM</sequence>
<evidence type="ECO:0000256" key="1">
    <source>
        <dbReference type="ARBA" id="ARBA00009477"/>
    </source>
</evidence>
<dbReference type="InterPro" id="IPR050393">
    <property type="entry name" value="MFP_Efflux_Pump"/>
</dbReference>
<dbReference type="GO" id="GO:0055085">
    <property type="term" value="P:transmembrane transport"/>
    <property type="evidence" value="ECO:0007669"/>
    <property type="project" value="InterPro"/>
</dbReference>
<dbReference type="Pfam" id="PF25963">
    <property type="entry name" value="Beta-barrel_AAEA"/>
    <property type="match status" value="1"/>
</dbReference>
<dbReference type="EMBL" id="QUZT01000030">
    <property type="protein sequence ID" value="TFY92849.1"/>
    <property type="molecule type" value="Genomic_DNA"/>
</dbReference>
<evidence type="ECO:0000313" key="4">
    <source>
        <dbReference type="EMBL" id="TFY92849.1"/>
    </source>
</evidence>
<accession>A0A4Z0B342</accession>
<proteinExistence type="inferred from homology"/>
<comment type="similarity">
    <text evidence="1">Belongs to the membrane fusion protein (MFP) (TC 8.A.1) family.</text>
</comment>
<comment type="caution">
    <text evidence="4">The sequence shown here is derived from an EMBL/GenBank/DDBJ whole genome shotgun (WGS) entry which is preliminary data.</text>
</comment>
<name>A0A4Z0B342_9PSED</name>
<dbReference type="InterPro" id="IPR058634">
    <property type="entry name" value="AaeA-lik-b-barrel"/>
</dbReference>
<evidence type="ECO:0000259" key="3">
    <source>
        <dbReference type="Pfam" id="PF25963"/>
    </source>
</evidence>
<dbReference type="OrthoDB" id="9811754at2"/>
<dbReference type="Proteomes" id="UP000297734">
    <property type="component" value="Unassembled WGS sequence"/>
</dbReference>
<gene>
    <name evidence="4" type="ORF">DYL61_16605</name>
</gene>
<keyword evidence="5" id="KW-1185">Reference proteome</keyword>
<dbReference type="SUPFAM" id="SSF111369">
    <property type="entry name" value="HlyD-like secretion proteins"/>
    <property type="match status" value="1"/>
</dbReference>
<dbReference type="PANTHER" id="PTHR30367:SF12">
    <property type="entry name" value="P-HYDROXYBENZOIC ACID EFFLUX PUMP SUBUNIT AAEA"/>
    <property type="match status" value="1"/>
</dbReference>
<dbReference type="Gene3D" id="2.40.30.170">
    <property type="match status" value="1"/>
</dbReference>
<evidence type="ECO:0000259" key="2">
    <source>
        <dbReference type="Pfam" id="PF25917"/>
    </source>
</evidence>
<evidence type="ECO:0000313" key="5">
    <source>
        <dbReference type="Proteomes" id="UP000297734"/>
    </source>
</evidence>
<dbReference type="Pfam" id="PF25917">
    <property type="entry name" value="BSH_RND"/>
    <property type="match status" value="1"/>
</dbReference>